<feature type="chain" id="PRO_5044572850" evidence="2">
    <location>
        <begin position="22"/>
        <end position="108"/>
    </location>
</feature>
<feature type="region of interest" description="Disordered" evidence="1">
    <location>
        <begin position="20"/>
        <end position="108"/>
    </location>
</feature>
<organism evidence="3 5">
    <name type="scientific">Rhizobium chutanense</name>
    <dbReference type="NCBI Taxonomy" id="2035448"/>
    <lineage>
        <taxon>Bacteria</taxon>
        <taxon>Pseudomonadati</taxon>
        <taxon>Pseudomonadota</taxon>
        <taxon>Alphaproteobacteria</taxon>
        <taxon>Hyphomicrobiales</taxon>
        <taxon>Rhizobiaceae</taxon>
        <taxon>Rhizobium/Agrobacterium group</taxon>
        <taxon>Rhizobium</taxon>
    </lineage>
</organism>
<evidence type="ECO:0000313" key="6">
    <source>
        <dbReference type="Proteomes" id="UP000278081"/>
    </source>
</evidence>
<reference evidence="3 5" key="1">
    <citation type="submission" date="2017-09" db="EMBL/GenBank/DDBJ databases">
        <title>Comparative genomics of rhizobia isolated from Phaseolus vulgaris in China.</title>
        <authorList>
            <person name="Tong W."/>
        </authorList>
    </citation>
    <scope>NUCLEOTIDE SEQUENCE [LARGE SCALE GENOMIC DNA]</scope>
    <source>
        <strain evidence="3 5">C5</strain>
    </source>
</reference>
<evidence type="ECO:0000313" key="4">
    <source>
        <dbReference type="EMBL" id="RUM05881.1"/>
    </source>
</evidence>
<dbReference type="RefSeq" id="WP_085736989.1">
    <property type="nucleotide sequence ID" value="NZ_ML133758.1"/>
</dbReference>
<evidence type="ECO:0000256" key="2">
    <source>
        <dbReference type="SAM" id="SignalP"/>
    </source>
</evidence>
<name>A0A2A6J8G2_9HYPH</name>
<keyword evidence="5" id="KW-1185">Reference proteome</keyword>
<dbReference type="Proteomes" id="UP000278081">
    <property type="component" value="Unassembled WGS sequence"/>
</dbReference>
<sequence length="108" mass="11139">MTKSLIAASLLAIGMASSAFAQSNPDPIGPTNGGSTDPSSGNYSSDYTNSDNGMYPVRVAPVDPMTTQSIGQPQTMECPGMPQQRSGVDTRGGESGASISEACREYDN</sequence>
<dbReference type="AlphaFoldDB" id="A0A2A6J8G2"/>
<gene>
    <name evidence="3" type="ORF">CO666_20535</name>
    <name evidence="4" type="ORF">EFR84_15160</name>
</gene>
<accession>A0A2A6J8G2</accession>
<keyword evidence="2" id="KW-0732">Signal</keyword>
<accession>A0A3S0QL49</accession>
<comment type="caution">
    <text evidence="3">The sequence shown here is derived from an EMBL/GenBank/DDBJ whole genome shotgun (WGS) entry which is preliminary data.</text>
</comment>
<dbReference type="Proteomes" id="UP000220768">
    <property type="component" value="Unassembled WGS sequence"/>
</dbReference>
<evidence type="ECO:0000313" key="5">
    <source>
        <dbReference type="Proteomes" id="UP000220768"/>
    </source>
</evidence>
<reference evidence="4 6" key="2">
    <citation type="submission" date="2018-11" db="EMBL/GenBank/DDBJ databases">
        <title>Rhizobium chutanense sp. nov., isolated from root nodules of Phaseolus vulgaris in China.</title>
        <authorList>
            <person name="Huo Y."/>
        </authorList>
    </citation>
    <scope>NUCLEOTIDE SEQUENCE [LARGE SCALE GENOMIC DNA]</scope>
    <source>
        <strain evidence="4 6">C16</strain>
    </source>
</reference>
<proteinExistence type="predicted"/>
<dbReference type="OrthoDB" id="8367537at2"/>
<feature type="compositionally biased region" description="Polar residues" evidence="1">
    <location>
        <begin position="65"/>
        <end position="75"/>
    </location>
</feature>
<feature type="signal peptide" evidence="2">
    <location>
        <begin position="1"/>
        <end position="21"/>
    </location>
</feature>
<evidence type="ECO:0000313" key="3">
    <source>
        <dbReference type="EMBL" id="PDT02385.1"/>
    </source>
</evidence>
<protein>
    <submittedName>
        <fullName evidence="3">Uncharacterized protein</fullName>
    </submittedName>
</protein>
<dbReference type="EMBL" id="NWSV01000014">
    <property type="protein sequence ID" value="PDT02385.1"/>
    <property type="molecule type" value="Genomic_DNA"/>
</dbReference>
<evidence type="ECO:0000256" key="1">
    <source>
        <dbReference type="SAM" id="MobiDB-lite"/>
    </source>
</evidence>
<feature type="compositionally biased region" description="Polar residues" evidence="1">
    <location>
        <begin position="33"/>
        <end position="52"/>
    </location>
</feature>
<dbReference type="EMBL" id="RJTJ01000011">
    <property type="protein sequence ID" value="RUM05881.1"/>
    <property type="molecule type" value="Genomic_DNA"/>
</dbReference>